<name>A0A0F7L657_9VIRU</name>
<sequence length="49" mass="5770">MLNSGKYLFKYLKLSWISFHNKKRLSSLDIPLSSIFRPMPRLNFPAGQK</sequence>
<evidence type="ECO:0000313" key="1">
    <source>
        <dbReference type="EMBL" id="AKH46501.1"/>
    </source>
</evidence>
<protein>
    <submittedName>
        <fullName evidence="1">Lysozyme</fullName>
    </submittedName>
</protein>
<reference evidence="1" key="2">
    <citation type="submission" date="2015-03" db="EMBL/GenBank/DDBJ databases">
        <authorList>
            <person name="Chow C.-E.T."/>
            <person name="Winget D.M."/>
            <person name="White R.A.III."/>
            <person name="Hallam S.J."/>
            <person name="Suttle C.A."/>
        </authorList>
    </citation>
    <scope>NUCLEOTIDE SEQUENCE</scope>
    <source>
        <strain evidence="1">Anoxic3_9</strain>
    </source>
</reference>
<proteinExistence type="predicted"/>
<dbReference type="EMBL" id="KR029584">
    <property type="protein sequence ID" value="AKH46501.1"/>
    <property type="molecule type" value="Genomic_DNA"/>
</dbReference>
<accession>A0A0F7L657</accession>
<reference evidence="1" key="1">
    <citation type="journal article" date="2015" name="Front. Microbiol.">
        <title>Combining genomic sequencing methods to explore viral diversity and reveal potential virus-host interactions.</title>
        <authorList>
            <person name="Chow C.E."/>
            <person name="Winget D.M."/>
            <person name="White R.A.III."/>
            <person name="Hallam S.J."/>
            <person name="Suttle C.A."/>
        </authorList>
    </citation>
    <scope>NUCLEOTIDE SEQUENCE</scope>
    <source>
        <strain evidence="1">Anoxic3_9</strain>
    </source>
</reference>
<organism evidence="1">
    <name type="scientific">uncultured marine virus</name>
    <dbReference type="NCBI Taxonomy" id="186617"/>
    <lineage>
        <taxon>Viruses</taxon>
        <taxon>environmental samples</taxon>
    </lineage>
</organism>